<comment type="subcellular location">
    <subcellularLocation>
        <location evidence="1 14">Cell membrane</location>
        <topology evidence="1 14">Multi-pass membrane protein</topology>
    </subcellularLocation>
</comment>
<feature type="transmembrane region" description="Helical" evidence="14">
    <location>
        <begin position="243"/>
        <end position="265"/>
    </location>
</feature>
<keyword evidence="7 14" id="KW-0378">Hydrolase</keyword>
<evidence type="ECO:0000313" key="15">
    <source>
        <dbReference type="EMBL" id="PXX14882.1"/>
    </source>
</evidence>
<evidence type="ECO:0000256" key="2">
    <source>
        <dbReference type="ARBA" id="ARBA00010621"/>
    </source>
</evidence>
<feature type="transmembrane region" description="Helical" evidence="14">
    <location>
        <begin position="277"/>
        <end position="295"/>
    </location>
</feature>
<proteinExistence type="inferred from homology"/>
<dbReference type="PANTHER" id="PTHR30622:SF3">
    <property type="entry name" value="UNDECAPRENYL-DIPHOSPHATASE"/>
    <property type="match status" value="1"/>
</dbReference>
<evidence type="ECO:0000256" key="11">
    <source>
        <dbReference type="ARBA" id="ARBA00032707"/>
    </source>
</evidence>
<dbReference type="GO" id="GO:0005886">
    <property type="term" value="C:plasma membrane"/>
    <property type="evidence" value="ECO:0007669"/>
    <property type="project" value="UniProtKB-SubCell"/>
</dbReference>
<dbReference type="RefSeq" id="WP_074984001.1">
    <property type="nucleotide sequence ID" value="NZ_CADFGN010000003.1"/>
</dbReference>
<dbReference type="EMBL" id="QJJV01000011">
    <property type="protein sequence ID" value="PXX14882.1"/>
    <property type="molecule type" value="Genomic_DNA"/>
</dbReference>
<feature type="transmembrane region" description="Helical" evidence="14">
    <location>
        <begin position="83"/>
        <end position="101"/>
    </location>
</feature>
<dbReference type="PANTHER" id="PTHR30622">
    <property type="entry name" value="UNDECAPRENYL-DIPHOSPHATASE"/>
    <property type="match status" value="1"/>
</dbReference>
<evidence type="ECO:0000256" key="8">
    <source>
        <dbReference type="ARBA" id="ARBA00022989"/>
    </source>
</evidence>
<evidence type="ECO:0000256" key="9">
    <source>
        <dbReference type="ARBA" id="ARBA00023136"/>
    </source>
</evidence>
<keyword evidence="18" id="KW-1185">Reference proteome</keyword>
<dbReference type="EMBL" id="FNZM01000008">
    <property type="protein sequence ID" value="SEJ79195.1"/>
    <property type="molecule type" value="Genomic_DNA"/>
</dbReference>
<evidence type="ECO:0000256" key="10">
    <source>
        <dbReference type="ARBA" id="ARBA00023251"/>
    </source>
</evidence>
<comment type="similarity">
    <text evidence="2 14">Belongs to the UppP family.</text>
</comment>
<dbReference type="EC" id="3.6.1.27" evidence="3 14"/>
<gene>
    <name evidence="14" type="primary">uppP</name>
    <name evidence="15" type="ORF">C7400_11191</name>
    <name evidence="16" type="ORF">SAMN05216550_108297</name>
</gene>
<keyword evidence="14" id="KW-0961">Cell wall biogenesis/degradation</keyword>
<keyword evidence="14" id="KW-0133">Cell shape</keyword>
<comment type="function">
    <text evidence="14">Catalyzes the dephosphorylation of undecaprenyl diphosphate (UPP). Confers resistance to bacitracin.</text>
</comment>
<evidence type="ECO:0000256" key="14">
    <source>
        <dbReference type="HAMAP-Rule" id="MF_01006"/>
    </source>
</evidence>
<keyword evidence="6 14" id="KW-0812">Transmembrane</keyword>
<dbReference type="NCBIfam" id="NF001389">
    <property type="entry name" value="PRK00281.1-2"/>
    <property type="match status" value="1"/>
</dbReference>
<evidence type="ECO:0000256" key="12">
    <source>
        <dbReference type="ARBA" id="ARBA00032932"/>
    </source>
</evidence>
<protein>
    <recommendedName>
        <fullName evidence="4 14">Undecaprenyl-diphosphatase</fullName>
        <ecNumber evidence="3 14">3.6.1.27</ecNumber>
    </recommendedName>
    <alternativeName>
        <fullName evidence="12 14">Bacitracin resistance protein</fullName>
    </alternativeName>
    <alternativeName>
        <fullName evidence="11 14">Undecaprenyl pyrophosphate phosphatase</fullName>
    </alternativeName>
</protein>
<dbReference type="GO" id="GO:0046677">
    <property type="term" value="P:response to antibiotic"/>
    <property type="evidence" value="ECO:0007669"/>
    <property type="project" value="UniProtKB-UniRule"/>
</dbReference>
<dbReference type="Pfam" id="PF02673">
    <property type="entry name" value="BacA"/>
    <property type="match status" value="1"/>
</dbReference>
<organism evidence="16 17">
    <name type="scientific">Paraburkholderia tropica</name>
    <dbReference type="NCBI Taxonomy" id="92647"/>
    <lineage>
        <taxon>Bacteria</taxon>
        <taxon>Pseudomonadati</taxon>
        <taxon>Pseudomonadota</taxon>
        <taxon>Betaproteobacteria</taxon>
        <taxon>Burkholderiales</taxon>
        <taxon>Burkholderiaceae</taxon>
        <taxon>Paraburkholderia</taxon>
    </lineage>
</organism>
<evidence type="ECO:0000256" key="13">
    <source>
        <dbReference type="ARBA" id="ARBA00047594"/>
    </source>
</evidence>
<keyword evidence="14" id="KW-0573">Peptidoglycan synthesis</keyword>
<evidence type="ECO:0000313" key="16">
    <source>
        <dbReference type="EMBL" id="SEJ79195.1"/>
    </source>
</evidence>
<comment type="miscellaneous">
    <text evidence="14">Bacitracin is thought to be involved in the inhibition of peptidoglycan synthesis by sequestering undecaprenyl diphosphate, thereby reducing the pool of lipid carrier available.</text>
</comment>
<evidence type="ECO:0000256" key="7">
    <source>
        <dbReference type="ARBA" id="ARBA00022801"/>
    </source>
</evidence>
<sequence length="299" mass="31982">MDWLITCKALILGIVEGLTEFLPVSSTGHLIVVGSVLGFDGEFEKTFDVVIQFGAILAVCWEFRRKIGSVVVGLPSRPDARRFALNVIVATIPAVVLGLMFEKAIKSMLFSPVPVAFALVAGGVIILWVEGRRRAAAASGGRLSVAAADGASGATTASTATPARVNSLDEITVLDAFKVGCAQCFALIPGMSRSGSTIIGAMLFGLERRVATEFSFFLAIPVIFGATLYELHKTWQTLSVDWLGLFGVGFLAAFVSAFACVRWLLRYVASHDFTAFAWYRIAFGLVILLIGYGGGLDWN</sequence>
<keyword evidence="8 14" id="KW-1133">Transmembrane helix</keyword>
<dbReference type="InterPro" id="IPR003824">
    <property type="entry name" value="UppP"/>
</dbReference>
<dbReference type="GO" id="GO:0009252">
    <property type="term" value="P:peptidoglycan biosynthetic process"/>
    <property type="evidence" value="ECO:0007669"/>
    <property type="project" value="UniProtKB-KW"/>
</dbReference>
<dbReference type="Proteomes" id="UP000183529">
    <property type="component" value="Unassembled WGS sequence"/>
</dbReference>
<dbReference type="Proteomes" id="UP000247515">
    <property type="component" value="Unassembled WGS sequence"/>
</dbReference>
<evidence type="ECO:0000256" key="5">
    <source>
        <dbReference type="ARBA" id="ARBA00022475"/>
    </source>
</evidence>
<evidence type="ECO:0000256" key="4">
    <source>
        <dbReference type="ARBA" id="ARBA00021581"/>
    </source>
</evidence>
<dbReference type="HAMAP" id="MF_01006">
    <property type="entry name" value="Undec_diphosphatase"/>
    <property type="match status" value="1"/>
</dbReference>
<name>A0AAQ1GGK0_9BURK</name>
<reference evidence="16 17" key="1">
    <citation type="submission" date="2016-10" db="EMBL/GenBank/DDBJ databases">
        <authorList>
            <person name="Varghese N."/>
            <person name="Submissions S."/>
        </authorList>
    </citation>
    <scope>NUCLEOTIDE SEQUENCE [LARGE SCALE GENOMIC DNA]</scope>
    <source>
        <strain evidence="16 17">LMG 22274</strain>
    </source>
</reference>
<keyword evidence="9 14" id="KW-0472">Membrane</keyword>
<feature type="transmembrane region" description="Helical" evidence="14">
    <location>
        <begin position="107"/>
        <end position="129"/>
    </location>
</feature>
<keyword evidence="10 14" id="KW-0046">Antibiotic resistance</keyword>
<evidence type="ECO:0000313" key="18">
    <source>
        <dbReference type="Proteomes" id="UP000247515"/>
    </source>
</evidence>
<accession>A0AAQ1GGK0</accession>
<feature type="transmembrane region" description="Helical" evidence="14">
    <location>
        <begin position="210"/>
        <end position="231"/>
    </location>
</feature>
<evidence type="ECO:0000256" key="1">
    <source>
        <dbReference type="ARBA" id="ARBA00004651"/>
    </source>
</evidence>
<comment type="catalytic activity">
    <reaction evidence="13 14">
        <text>di-trans,octa-cis-undecaprenyl diphosphate + H2O = di-trans,octa-cis-undecaprenyl phosphate + phosphate + H(+)</text>
        <dbReference type="Rhea" id="RHEA:28094"/>
        <dbReference type="ChEBI" id="CHEBI:15377"/>
        <dbReference type="ChEBI" id="CHEBI:15378"/>
        <dbReference type="ChEBI" id="CHEBI:43474"/>
        <dbReference type="ChEBI" id="CHEBI:58405"/>
        <dbReference type="ChEBI" id="CHEBI:60392"/>
        <dbReference type="EC" id="3.6.1.27"/>
    </reaction>
</comment>
<dbReference type="GeneID" id="61303037"/>
<dbReference type="GO" id="GO:0071555">
    <property type="term" value="P:cell wall organization"/>
    <property type="evidence" value="ECO:0007669"/>
    <property type="project" value="UniProtKB-KW"/>
</dbReference>
<evidence type="ECO:0000313" key="17">
    <source>
        <dbReference type="Proteomes" id="UP000183529"/>
    </source>
</evidence>
<dbReference type="AlphaFoldDB" id="A0AAQ1GGK0"/>
<evidence type="ECO:0000256" key="3">
    <source>
        <dbReference type="ARBA" id="ARBA00012374"/>
    </source>
</evidence>
<dbReference type="GO" id="GO:0008360">
    <property type="term" value="P:regulation of cell shape"/>
    <property type="evidence" value="ECO:0007669"/>
    <property type="project" value="UniProtKB-KW"/>
</dbReference>
<comment type="caution">
    <text evidence="16">The sequence shown here is derived from an EMBL/GenBank/DDBJ whole genome shotgun (WGS) entry which is preliminary data.</text>
</comment>
<keyword evidence="5 14" id="KW-1003">Cell membrane</keyword>
<dbReference type="GO" id="GO:0050380">
    <property type="term" value="F:undecaprenyl-diphosphatase activity"/>
    <property type="evidence" value="ECO:0007669"/>
    <property type="project" value="UniProtKB-UniRule"/>
</dbReference>
<evidence type="ECO:0000256" key="6">
    <source>
        <dbReference type="ARBA" id="ARBA00022692"/>
    </source>
</evidence>
<reference evidence="15 18" key="2">
    <citation type="submission" date="2018-05" db="EMBL/GenBank/DDBJ databases">
        <title>Genomic Encyclopedia of Type Strains, Phase IV (KMG-V): Genome sequencing to study the core and pangenomes of soil and plant-associated prokaryotes.</title>
        <authorList>
            <person name="Whitman W."/>
        </authorList>
    </citation>
    <scope>NUCLEOTIDE SEQUENCE [LARGE SCALE GENOMIC DNA]</scope>
    <source>
        <strain evidence="15 18">SIr-6563</strain>
    </source>
</reference>